<comment type="caution">
    <text evidence="1">The sequence shown here is derived from an EMBL/GenBank/DDBJ whole genome shotgun (WGS) entry which is preliminary data.</text>
</comment>
<dbReference type="Proteomes" id="UP000702425">
    <property type="component" value="Unassembled WGS sequence"/>
</dbReference>
<organism evidence="1 2">
    <name type="scientific">Microcoleus asticus IPMA8</name>
    <dbReference type="NCBI Taxonomy" id="2563858"/>
    <lineage>
        <taxon>Bacteria</taxon>
        <taxon>Bacillati</taxon>
        <taxon>Cyanobacteriota</taxon>
        <taxon>Cyanophyceae</taxon>
        <taxon>Oscillatoriophycideae</taxon>
        <taxon>Oscillatoriales</taxon>
        <taxon>Microcoleaceae</taxon>
        <taxon>Microcoleus</taxon>
        <taxon>Microcoleus asticus</taxon>
    </lineage>
</organism>
<dbReference type="EMBL" id="SRRZ01000075">
    <property type="protein sequence ID" value="NQE36126.1"/>
    <property type="molecule type" value="Genomic_DNA"/>
</dbReference>
<name>A0ABX2D0N2_9CYAN</name>
<keyword evidence="2" id="KW-1185">Reference proteome</keyword>
<sequence>MIIFRMGRARALPIKTEQMLGEAKPRVRAAGPTYSPILSLILFA</sequence>
<evidence type="ECO:0000313" key="1">
    <source>
        <dbReference type="EMBL" id="NQE36126.1"/>
    </source>
</evidence>
<gene>
    <name evidence="1" type="ORF">E5S67_03889</name>
</gene>
<proteinExistence type="predicted"/>
<reference evidence="1 2" key="1">
    <citation type="journal article" date="2020" name="Sci. Rep.">
        <title>A novel cyanobacterial geosmin producer, revising GeoA distribution and dispersion patterns in Bacteria.</title>
        <authorList>
            <person name="Churro C."/>
            <person name="Semedo-Aguiar A.P."/>
            <person name="Silva A.D."/>
            <person name="Pereira-Leal J.B."/>
            <person name="Leite R.B."/>
        </authorList>
    </citation>
    <scope>NUCLEOTIDE SEQUENCE [LARGE SCALE GENOMIC DNA]</scope>
    <source>
        <strain evidence="1 2">IPMA8</strain>
    </source>
</reference>
<evidence type="ECO:0000313" key="2">
    <source>
        <dbReference type="Proteomes" id="UP000702425"/>
    </source>
</evidence>
<protein>
    <submittedName>
        <fullName evidence="1">Uncharacterized protein</fullName>
    </submittedName>
</protein>
<accession>A0ABX2D0N2</accession>